<feature type="compositionally biased region" description="Polar residues" evidence="1">
    <location>
        <begin position="106"/>
        <end position="127"/>
    </location>
</feature>
<proteinExistence type="predicted"/>
<accession>A0A7S4EIE3</accession>
<organism evidence="2">
    <name type="scientific">Pseudo-nitzschia australis</name>
    <dbReference type="NCBI Taxonomy" id="44445"/>
    <lineage>
        <taxon>Eukaryota</taxon>
        <taxon>Sar</taxon>
        <taxon>Stramenopiles</taxon>
        <taxon>Ochrophyta</taxon>
        <taxon>Bacillariophyta</taxon>
        <taxon>Bacillariophyceae</taxon>
        <taxon>Bacillariophycidae</taxon>
        <taxon>Bacillariales</taxon>
        <taxon>Bacillariaceae</taxon>
        <taxon>Pseudo-nitzschia</taxon>
    </lineage>
</organism>
<reference evidence="2" key="1">
    <citation type="submission" date="2021-01" db="EMBL/GenBank/DDBJ databases">
        <authorList>
            <person name="Corre E."/>
            <person name="Pelletier E."/>
            <person name="Niang G."/>
            <person name="Scheremetjew M."/>
            <person name="Finn R."/>
            <person name="Kale V."/>
            <person name="Holt S."/>
            <person name="Cochrane G."/>
            <person name="Meng A."/>
            <person name="Brown T."/>
            <person name="Cohen L."/>
        </authorList>
    </citation>
    <scope>NUCLEOTIDE SEQUENCE</scope>
    <source>
        <strain evidence="2">10249 10 AB</strain>
    </source>
</reference>
<feature type="region of interest" description="Disordered" evidence="1">
    <location>
        <begin position="1"/>
        <end position="143"/>
    </location>
</feature>
<feature type="compositionally biased region" description="Acidic residues" evidence="1">
    <location>
        <begin position="134"/>
        <end position="143"/>
    </location>
</feature>
<dbReference type="EMBL" id="HBIX01010361">
    <property type="protein sequence ID" value="CAE0715081.1"/>
    <property type="molecule type" value="Transcribed_RNA"/>
</dbReference>
<evidence type="ECO:0000313" key="2">
    <source>
        <dbReference type="EMBL" id="CAE0715081.1"/>
    </source>
</evidence>
<sequence>MHTPGLGIKDFVSDVGQIVSNRSGRSRKGRKTTRRNNRRGSSSNTGLYRLPGTASAMSLQCDDDSDEQGKSAHGGDTLESHSCDSDIDSDNDDGNQFPVHDGYDNDGTTMNKHPSWSPDGQQTNRNRIFSEGADNADDSMELV</sequence>
<protein>
    <submittedName>
        <fullName evidence="2">Uncharacterized protein</fullName>
    </submittedName>
</protein>
<dbReference type="AlphaFoldDB" id="A0A7S4EIE3"/>
<evidence type="ECO:0000256" key="1">
    <source>
        <dbReference type="SAM" id="MobiDB-lite"/>
    </source>
</evidence>
<gene>
    <name evidence="2" type="ORF">PAUS00366_LOCUS7833</name>
</gene>
<feature type="compositionally biased region" description="Basic residues" evidence="1">
    <location>
        <begin position="24"/>
        <end position="38"/>
    </location>
</feature>
<name>A0A7S4EIE3_9STRA</name>